<dbReference type="PANTHER" id="PTHR33389">
    <property type="entry name" value="FAMILY PROTEIN, PUTATIVE (DUF2921)-RELATED"/>
    <property type="match status" value="1"/>
</dbReference>
<dbReference type="Pfam" id="PF25333">
    <property type="entry name" value="DUF2921_N"/>
    <property type="match status" value="1"/>
</dbReference>
<keyword evidence="3" id="KW-1185">Reference proteome</keyword>
<sequence length="188" mass="21008">MGLCLFYTKSRLCTSYDLDQPRATAATSFQGTSSDSQFIMYPGLSTLSIELEGVYQQAQNEDVLCMLGCAFLPSPDSGILWSNMQTFPGTKQLVKDCSIMLQLHYPLTFNLTSRVIRGELKSLKSLEEPFYFLPVFLSSQITADSVYESTPKDIVASACNSEDQTAKYVDIYKPIGMEFCKLAKEYLS</sequence>
<evidence type="ECO:0000313" key="3">
    <source>
        <dbReference type="Proteomes" id="UP000244005"/>
    </source>
</evidence>
<dbReference type="AlphaFoldDB" id="A0A2R6XFN8"/>
<accession>A0A2R6XFN8</accession>
<feature type="domain" description="DUF2921" evidence="1">
    <location>
        <begin position="22"/>
        <end position="135"/>
    </location>
</feature>
<organism evidence="2 3">
    <name type="scientific">Marchantia polymorpha</name>
    <name type="common">Common liverwort</name>
    <name type="synonym">Marchantia aquatica</name>
    <dbReference type="NCBI Taxonomy" id="3197"/>
    <lineage>
        <taxon>Eukaryota</taxon>
        <taxon>Viridiplantae</taxon>
        <taxon>Streptophyta</taxon>
        <taxon>Embryophyta</taxon>
        <taxon>Marchantiophyta</taxon>
        <taxon>Marchantiopsida</taxon>
        <taxon>Marchantiidae</taxon>
        <taxon>Marchantiales</taxon>
        <taxon>Marchantiaceae</taxon>
        <taxon>Marchantia</taxon>
    </lineage>
</organism>
<name>A0A2R6XFN8_MARPO</name>
<gene>
    <name evidence="2" type="ORF">MARPO_0017s0022</name>
</gene>
<proteinExistence type="predicted"/>
<reference evidence="3" key="1">
    <citation type="journal article" date="2017" name="Cell">
        <title>Insights into land plant evolution garnered from the Marchantia polymorpha genome.</title>
        <authorList>
            <person name="Bowman J.L."/>
            <person name="Kohchi T."/>
            <person name="Yamato K.T."/>
            <person name="Jenkins J."/>
            <person name="Shu S."/>
            <person name="Ishizaki K."/>
            <person name="Yamaoka S."/>
            <person name="Nishihama R."/>
            <person name="Nakamura Y."/>
            <person name="Berger F."/>
            <person name="Adam C."/>
            <person name="Aki S.S."/>
            <person name="Althoff F."/>
            <person name="Araki T."/>
            <person name="Arteaga-Vazquez M.A."/>
            <person name="Balasubrmanian S."/>
            <person name="Barry K."/>
            <person name="Bauer D."/>
            <person name="Boehm C.R."/>
            <person name="Briginshaw L."/>
            <person name="Caballero-Perez J."/>
            <person name="Catarino B."/>
            <person name="Chen F."/>
            <person name="Chiyoda S."/>
            <person name="Chovatia M."/>
            <person name="Davies K.M."/>
            <person name="Delmans M."/>
            <person name="Demura T."/>
            <person name="Dierschke T."/>
            <person name="Dolan L."/>
            <person name="Dorantes-Acosta A.E."/>
            <person name="Eklund D.M."/>
            <person name="Florent S.N."/>
            <person name="Flores-Sandoval E."/>
            <person name="Fujiyama A."/>
            <person name="Fukuzawa H."/>
            <person name="Galik B."/>
            <person name="Grimanelli D."/>
            <person name="Grimwood J."/>
            <person name="Grossniklaus U."/>
            <person name="Hamada T."/>
            <person name="Haseloff J."/>
            <person name="Hetherington A.J."/>
            <person name="Higo A."/>
            <person name="Hirakawa Y."/>
            <person name="Hundley H.N."/>
            <person name="Ikeda Y."/>
            <person name="Inoue K."/>
            <person name="Inoue S.I."/>
            <person name="Ishida S."/>
            <person name="Jia Q."/>
            <person name="Kakita M."/>
            <person name="Kanazawa T."/>
            <person name="Kawai Y."/>
            <person name="Kawashima T."/>
            <person name="Kennedy M."/>
            <person name="Kinose K."/>
            <person name="Kinoshita T."/>
            <person name="Kohara Y."/>
            <person name="Koide E."/>
            <person name="Komatsu K."/>
            <person name="Kopischke S."/>
            <person name="Kubo M."/>
            <person name="Kyozuka J."/>
            <person name="Lagercrantz U."/>
            <person name="Lin S.S."/>
            <person name="Lindquist E."/>
            <person name="Lipzen A.M."/>
            <person name="Lu C.W."/>
            <person name="De Luna E."/>
            <person name="Martienssen R.A."/>
            <person name="Minamino N."/>
            <person name="Mizutani M."/>
            <person name="Mizutani M."/>
            <person name="Mochizuki N."/>
            <person name="Monte I."/>
            <person name="Mosher R."/>
            <person name="Nagasaki H."/>
            <person name="Nakagami H."/>
            <person name="Naramoto S."/>
            <person name="Nishitani K."/>
            <person name="Ohtani M."/>
            <person name="Okamoto T."/>
            <person name="Okumura M."/>
            <person name="Phillips J."/>
            <person name="Pollak B."/>
            <person name="Reinders A."/>
            <person name="Rovekamp M."/>
            <person name="Sano R."/>
            <person name="Sawa S."/>
            <person name="Schmid M.W."/>
            <person name="Shirakawa M."/>
            <person name="Solano R."/>
            <person name="Spunde A."/>
            <person name="Suetsugu N."/>
            <person name="Sugano S."/>
            <person name="Sugiyama A."/>
            <person name="Sun R."/>
            <person name="Suzuki Y."/>
            <person name="Takenaka M."/>
            <person name="Takezawa D."/>
            <person name="Tomogane H."/>
            <person name="Tsuzuki M."/>
            <person name="Ueda T."/>
            <person name="Umeda M."/>
            <person name="Ward J.M."/>
            <person name="Watanabe Y."/>
            <person name="Yazaki K."/>
            <person name="Yokoyama R."/>
            <person name="Yoshitake Y."/>
            <person name="Yotsui I."/>
            <person name="Zachgo S."/>
            <person name="Schmutz J."/>
        </authorList>
    </citation>
    <scope>NUCLEOTIDE SEQUENCE [LARGE SCALE GENOMIC DNA]</scope>
    <source>
        <strain evidence="3">Tak-1</strain>
    </source>
</reference>
<dbReference type="EMBL" id="KZ772689">
    <property type="protein sequence ID" value="PTQ44901.1"/>
    <property type="molecule type" value="Genomic_DNA"/>
</dbReference>
<dbReference type="OrthoDB" id="618601at2759"/>
<dbReference type="Proteomes" id="UP000244005">
    <property type="component" value="Unassembled WGS sequence"/>
</dbReference>
<protein>
    <recommendedName>
        <fullName evidence="1">DUF2921 domain-containing protein</fullName>
    </recommendedName>
</protein>
<evidence type="ECO:0000259" key="1">
    <source>
        <dbReference type="Pfam" id="PF25333"/>
    </source>
</evidence>
<dbReference type="PANTHER" id="PTHR33389:SF18">
    <property type="entry name" value="OS01G0677900 PROTEIN"/>
    <property type="match status" value="1"/>
</dbReference>
<dbReference type="InterPro" id="IPR057425">
    <property type="entry name" value="DUF2921_N"/>
</dbReference>
<evidence type="ECO:0000313" key="2">
    <source>
        <dbReference type="EMBL" id="PTQ44901.1"/>
    </source>
</evidence>